<dbReference type="CDD" id="cd06848">
    <property type="entry name" value="GCS_H"/>
    <property type="match status" value="1"/>
</dbReference>
<dbReference type="SUPFAM" id="SSF51230">
    <property type="entry name" value="Single hybrid motif"/>
    <property type="match status" value="1"/>
</dbReference>
<dbReference type="PATRIC" id="fig|1184267.3.peg.445"/>
<dbReference type="RefSeq" id="WP_015469150.1">
    <property type="nucleotide sequence ID" value="NC_020813.1"/>
</dbReference>
<dbReference type="Gene3D" id="2.40.50.100">
    <property type="match status" value="1"/>
</dbReference>
<dbReference type="PANTHER" id="PTHR11715">
    <property type="entry name" value="GLYCINE CLEAVAGE SYSTEM H PROTEIN"/>
    <property type="match status" value="1"/>
</dbReference>
<dbReference type="HOGENOM" id="CLU_1871365_0_0_7"/>
<dbReference type="GO" id="GO:0005737">
    <property type="term" value="C:cytoplasm"/>
    <property type="evidence" value="ECO:0007669"/>
    <property type="project" value="TreeGrafter"/>
</dbReference>
<evidence type="ECO:0000313" key="4">
    <source>
        <dbReference type="EMBL" id="AGH94660.1"/>
    </source>
</evidence>
<proteinExistence type="predicted"/>
<feature type="compositionally biased region" description="Acidic residues" evidence="2">
    <location>
        <begin position="104"/>
        <end position="145"/>
    </location>
</feature>
<sequence length="145" mass="16627">MSDNIKNFNHHMWYTEDDGIITIGINEEGLADISEITSIDLPTEQEKVEEDVAIGTIETDDGPLDIYVPVEGTVIEINSNVLEDPSIIQEDPYEEGWLLRIEATEEVDDDDEDDDYDDEDEDDDDLDDDEEDDDEEDDDYDEDED</sequence>
<dbReference type="AlphaFoldDB" id="M4V886"/>
<evidence type="ECO:0000256" key="1">
    <source>
        <dbReference type="ARBA" id="ARBA00022823"/>
    </source>
</evidence>
<evidence type="ECO:0000313" key="5">
    <source>
        <dbReference type="Proteomes" id="UP000012040"/>
    </source>
</evidence>
<dbReference type="STRING" id="1184267.A11Q_440"/>
<dbReference type="GO" id="GO:0019464">
    <property type="term" value="P:glycine decarboxylation via glycine cleavage system"/>
    <property type="evidence" value="ECO:0007669"/>
    <property type="project" value="InterPro"/>
</dbReference>
<dbReference type="eggNOG" id="COG0509">
    <property type="taxonomic scope" value="Bacteria"/>
</dbReference>
<name>M4V886_9BACT</name>
<dbReference type="EMBL" id="CP003537">
    <property type="protein sequence ID" value="AGH94660.1"/>
    <property type="molecule type" value="Genomic_DNA"/>
</dbReference>
<organism evidence="4 5">
    <name type="scientific">Pseudobdellovibrio exovorus JSS</name>
    <dbReference type="NCBI Taxonomy" id="1184267"/>
    <lineage>
        <taxon>Bacteria</taxon>
        <taxon>Pseudomonadati</taxon>
        <taxon>Bdellovibrionota</taxon>
        <taxon>Bdellovibrionia</taxon>
        <taxon>Bdellovibrionales</taxon>
        <taxon>Pseudobdellovibrionaceae</taxon>
        <taxon>Pseudobdellovibrio</taxon>
    </lineage>
</organism>
<reference evidence="4 5" key="1">
    <citation type="journal article" date="2013" name="ISME J.">
        <title>By their genes ye shall know them: genomic signatures of predatory bacteria.</title>
        <authorList>
            <person name="Pasternak Z."/>
            <person name="Pietrokovski S."/>
            <person name="Rotem O."/>
            <person name="Gophna U."/>
            <person name="Lurie-Weinberger M.N."/>
            <person name="Jurkevitch E."/>
        </authorList>
    </citation>
    <scope>NUCLEOTIDE SEQUENCE [LARGE SCALE GENOMIC DNA]</scope>
    <source>
        <strain evidence="4 5">JSS</strain>
    </source>
</reference>
<dbReference type="InterPro" id="IPR033753">
    <property type="entry name" value="GCV_H/Fam206"/>
</dbReference>
<dbReference type="InterPro" id="IPR002930">
    <property type="entry name" value="GCV_H"/>
</dbReference>
<dbReference type="GO" id="GO:0005960">
    <property type="term" value="C:glycine cleavage complex"/>
    <property type="evidence" value="ECO:0007669"/>
    <property type="project" value="InterPro"/>
</dbReference>
<dbReference type="Pfam" id="PF01597">
    <property type="entry name" value="GCV_H"/>
    <property type="match status" value="1"/>
</dbReference>
<accession>M4V886</accession>
<feature type="region of interest" description="Disordered" evidence="2">
    <location>
        <begin position="102"/>
        <end position="145"/>
    </location>
</feature>
<evidence type="ECO:0000259" key="3">
    <source>
        <dbReference type="PROSITE" id="PS50968"/>
    </source>
</evidence>
<dbReference type="OrthoDB" id="5293986at2"/>
<dbReference type="PROSITE" id="PS50968">
    <property type="entry name" value="BIOTINYL_LIPOYL"/>
    <property type="match status" value="1"/>
</dbReference>
<evidence type="ECO:0000256" key="2">
    <source>
        <dbReference type="SAM" id="MobiDB-lite"/>
    </source>
</evidence>
<dbReference type="GO" id="GO:0009249">
    <property type="term" value="P:protein lipoylation"/>
    <property type="evidence" value="ECO:0007669"/>
    <property type="project" value="TreeGrafter"/>
</dbReference>
<protein>
    <submittedName>
        <fullName evidence="4">Glycine cleavage system protein H-like protein</fullName>
    </submittedName>
</protein>
<dbReference type="KEGG" id="bex:A11Q_440"/>
<dbReference type="InterPro" id="IPR011053">
    <property type="entry name" value="Single_hybrid_motif"/>
</dbReference>
<keyword evidence="1" id="KW-0450">Lipoyl</keyword>
<dbReference type="Proteomes" id="UP000012040">
    <property type="component" value="Chromosome"/>
</dbReference>
<feature type="domain" description="Lipoyl-binding" evidence="3">
    <location>
        <begin position="20"/>
        <end position="102"/>
    </location>
</feature>
<keyword evidence="5" id="KW-1185">Reference proteome</keyword>
<dbReference type="InterPro" id="IPR000089">
    <property type="entry name" value="Biotin_lipoyl"/>
</dbReference>
<dbReference type="PANTHER" id="PTHR11715:SF3">
    <property type="entry name" value="GLYCINE CLEAVAGE SYSTEM H PROTEIN-RELATED"/>
    <property type="match status" value="1"/>
</dbReference>
<gene>
    <name evidence="4" type="ORF">A11Q_440</name>
</gene>